<accession>A0AAU0UMG2</accession>
<evidence type="ECO:0000313" key="1">
    <source>
        <dbReference type="EMBL" id="WRO21969.1"/>
    </source>
</evidence>
<dbReference type="Proteomes" id="UP001329915">
    <property type="component" value="Chromosome"/>
</dbReference>
<dbReference type="AlphaFoldDB" id="A0AAU0UMG2"/>
<organism evidence="1 2">
    <name type="scientific">Metallumcola ferriviriculae</name>
    <dbReference type="NCBI Taxonomy" id="3039180"/>
    <lineage>
        <taxon>Bacteria</taxon>
        <taxon>Bacillati</taxon>
        <taxon>Bacillota</taxon>
        <taxon>Clostridia</taxon>
        <taxon>Neomoorellales</taxon>
        <taxon>Desulfitibacteraceae</taxon>
        <taxon>Metallumcola</taxon>
    </lineage>
</organism>
<dbReference type="InterPro" id="IPR036465">
    <property type="entry name" value="vWFA_dom_sf"/>
</dbReference>
<proteinExistence type="predicted"/>
<gene>
    <name evidence="1" type="ORF">MFMK1_001790</name>
</gene>
<dbReference type="EMBL" id="CP121694">
    <property type="protein sequence ID" value="WRO21969.1"/>
    <property type="molecule type" value="Genomic_DNA"/>
</dbReference>
<dbReference type="InterPro" id="IPR011195">
    <property type="entry name" value="UCP010256"/>
</dbReference>
<keyword evidence="2" id="KW-1185">Reference proteome</keyword>
<dbReference type="PANTHER" id="PTHR39338">
    <property type="entry name" value="BLL5662 PROTEIN-RELATED"/>
    <property type="match status" value="1"/>
</dbReference>
<protein>
    <submittedName>
        <fullName evidence="1">VWA domain-containing protein</fullName>
    </submittedName>
</protein>
<evidence type="ECO:0000313" key="2">
    <source>
        <dbReference type="Proteomes" id="UP001329915"/>
    </source>
</evidence>
<dbReference type="InterPro" id="IPR008912">
    <property type="entry name" value="Uncharacterised_CoxE"/>
</dbReference>
<dbReference type="SUPFAM" id="SSF53300">
    <property type="entry name" value="vWA-like"/>
    <property type="match status" value="1"/>
</dbReference>
<dbReference type="PANTHER" id="PTHR39338:SF5">
    <property type="entry name" value="BLR6139 PROTEIN"/>
    <property type="match status" value="1"/>
</dbReference>
<reference evidence="1 2" key="1">
    <citation type="submission" date="2023-04" db="EMBL/GenBank/DDBJ databases">
        <authorList>
            <person name="Hsu D."/>
        </authorList>
    </citation>
    <scope>NUCLEOTIDE SEQUENCE [LARGE SCALE GENOMIC DNA]</scope>
    <source>
        <strain evidence="1 2">MK1</strain>
    </source>
</reference>
<dbReference type="Gene3D" id="3.40.50.410">
    <property type="entry name" value="von Willebrand factor, type A domain"/>
    <property type="match status" value="1"/>
</dbReference>
<dbReference type="Pfam" id="PF05762">
    <property type="entry name" value="VWA_CoxE"/>
    <property type="match status" value="1"/>
</dbReference>
<name>A0AAU0UMG2_9FIRM</name>
<dbReference type="PIRSF" id="PIRSF010256">
    <property type="entry name" value="CoxE_vWa"/>
    <property type="match status" value="1"/>
</dbReference>
<sequence length="451" mass="51624">MCASLNTNMEHSENLIEVSLLRFINLLRLRGIRISSAETLDALSALTHVDIRDRDEVKAGLSGTLVKDADQMEVFELAFNNFFIPQSERKELTEKHQQQVEQQAEQIEKAQTDLQFQDEGLELNKEDNLAYNEMSSEEQARLQEFLKQTSQGKKVDNKFKPIVESLVKGHIERWKNNSGFKSIEIETSGDQYLDALMSELMEKHPPEASLIHQDMGNIKDEDLPQMNQVIRRLSKKLATKISRRYESAKRSRHVDIRKTIRANLRYGGIPIDLKYRQKKIKKPELLLLCDVSGSMARYSTFSILFIAGLWSVVRRVQLFLFSEDLERVDLTHTAEGMEKFAQQLQQGSMVWGKGTNLNRALSQLNNKFPTAVGGNTVVIIISDTRTLQPGSAANKLKKISQQVKEVIWLNPLPGEQWPKNKTVSLFKRHSQMHLCNTLAQLEAVFKNKLFS</sequence>
<dbReference type="KEGG" id="dbc:MFMK1_001790"/>
<dbReference type="RefSeq" id="WP_366924790.1">
    <property type="nucleotide sequence ID" value="NZ_CP121694.1"/>
</dbReference>